<keyword evidence="3" id="KW-1003">Cell membrane</keyword>
<dbReference type="Proteomes" id="UP000198607">
    <property type="component" value="Unassembled WGS sequence"/>
</dbReference>
<feature type="transmembrane region" description="Helical" evidence="7">
    <location>
        <begin position="33"/>
        <end position="51"/>
    </location>
</feature>
<dbReference type="RefSeq" id="WP_218122697.1">
    <property type="nucleotide sequence ID" value="NZ_FNCY01000007.1"/>
</dbReference>
<dbReference type="PANTHER" id="PTHR30106:SF2">
    <property type="entry name" value="UPF0324 INNER MEMBRANE PROTEIN YEIH"/>
    <property type="match status" value="1"/>
</dbReference>
<evidence type="ECO:0000313" key="8">
    <source>
        <dbReference type="EMBL" id="SDH66452.1"/>
    </source>
</evidence>
<evidence type="ECO:0000256" key="6">
    <source>
        <dbReference type="ARBA" id="ARBA00023136"/>
    </source>
</evidence>
<dbReference type="GO" id="GO:0005886">
    <property type="term" value="C:plasma membrane"/>
    <property type="evidence" value="ECO:0007669"/>
    <property type="project" value="UniProtKB-SubCell"/>
</dbReference>
<evidence type="ECO:0000256" key="7">
    <source>
        <dbReference type="SAM" id="Phobius"/>
    </source>
</evidence>
<evidence type="ECO:0000256" key="1">
    <source>
        <dbReference type="ARBA" id="ARBA00004651"/>
    </source>
</evidence>
<dbReference type="PANTHER" id="PTHR30106">
    <property type="entry name" value="INNER MEMBRANE PROTEIN YEIH-RELATED"/>
    <property type="match status" value="1"/>
</dbReference>
<proteinExistence type="inferred from homology"/>
<feature type="transmembrane region" description="Helical" evidence="7">
    <location>
        <begin position="125"/>
        <end position="147"/>
    </location>
</feature>
<comment type="subcellular location">
    <subcellularLocation>
        <location evidence="1">Cell membrane</location>
        <topology evidence="1">Multi-pass membrane protein</topology>
    </subcellularLocation>
</comment>
<evidence type="ECO:0000313" key="9">
    <source>
        <dbReference type="Proteomes" id="UP000198607"/>
    </source>
</evidence>
<feature type="transmembrane region" description="Helical" evidence="7">
    <location>
        <begin position="253"/>
        <end position="275"/>
    </location>
</feature>
<evidence type="ECO:0000256" key="4">
    <source>
        <dbReference type="ARBA" id="ARBA00022692"/>
    </source>
</evidence>
<accession>A0A1G8E925</accession>
<keyword evidence="9" id="KW-1185">Reference proteome</keyword>
<dbReference type="InterPro" id="IPR018383">
    <property type="entry name" value="UPF0324_pro"/>
</dbReference>
<organism evidence="8 9">
    <name type="scientific">Propionivibrio dicarboxylicus</name>
    <dbReference type="NCBI Taxonomy" id="83767"/>
    <lineage>
        <taxon>Bacteria</taxon>
        <taxon>Pseudomonadati</taxon>
        <taxon>Pseudomonadota</taxon>
        <taxon>Betaproteobacteria</taxon>
        <taxon>Rhodocyclales</taxon>
        <taxon>Rhodocyclaceae</taxon>
        <taxon>Propionivibrio</taxon>
    </lineage>
</organism>
<name>A0A1G8E925_9RHOO</name>
<reference evidence="8 9" key="1">
    <citation type="submission" date="2016-10" db="EMBL/GenBank/DDBJ databases">
        <authorList>
            <person name="de Groot N.N."/>
        </authorList>
    </citation>
    <scope>NUCLEOTIDE SEQUENCE [LARGE SCALE GENOMIC DNA]</scope>
    <source>
        <strain evidence="8 9">DSM 5885</strain>
    </source>
</reference>
<keyword evidence="4 7" id="KW-0812">Transmembrane</keyword>
<evidence type="ECO:0000256" key="3">
    <source>
        <dbReference type="ARBA" id="ARBA00022475"/>
    </source>
</evidence>
<feature type="transmembrane region" description="Helical" evidence="7">
    <location>
        <begin position="224"/>
        <end position="241"/>
    </location>
</feature>
<feature type="transmembrane region" description="Helical" evidence="7">
    <location>
        <begin position="159"/>
        <end position="183"/>
    </location>
</feature>
<dbReference type="STRING" id="83767.SAMN05660652_02067"/>
<gene>
    <name evidence="8" type="ORF">SAMN05660652_02067</name>
</gene>
<dbReference type="Pfam" id="PF03601">
    <property type="entry name" value="Cons_hypoth698"/>
    <property type="match status" value="1"/>
</dbReference>
<dbReference type="EMBL" id="FNCY01000007">
    <property type="protein sequence ID" value="SDH66452.1"/>
    <property type="molecule type" value="Genomic_DNA"/>
</dbReference>
<feature type="transmembrane region" description="Helical" evidence="7">
    <location>
        <begin position="281"/>
        <end position="301"/>
    </location>
</feature>
<dbReference type="InterPro" id="IPR004630">
    <property type="entry name" value="UPF0324_YeiH-like"/>
</dbReference>
<sequence>MRDPLRMWPGLALVSLIAATSYGLIRMTGIGSYGVSALTLAILIGAVLGNLKPAIAGGRCQPGLAFAQKRLLRAGVALYGFNLSVQQIAQVGSAGIAIDVAMVVLTLAVGWWFGRHVLGMDRETVLLASAGSAICGAAAVMATLPMLQARDPHAAEKGTVAVATVVLFGTLAMLLYPLIYAWLGAGHFDFGIFVGSTVHEVAQVVAIGSTIGGDVAGNAVIAKMIRVMLLVPFLLLLGLSLRRADGQGRSAPLPIPWFALVFVAMAGVNSLQILPPALVDALRLIGMLLLTAAMASLGIDTRLSRMRQAGPRPLILGAGLFVHLIVIGGLVNWLAA</sequence>
<evidence type="ECO:0000256" key="2">
    <source>
        <dbReference type="ARBA" id="ARBA00007977"/>
    </source>
</evidence>
<evidence type="ECO:0000256" key="5">
    <source>
        <dbReference type="ARBA" id="ARBA00022989"/>
    </source>
</evidence>
<dbReference type="NCBIfam" id="TIGR00698">
    <property type="entry name" value="YeiH family putative sulfate export transporter"/>
    <property type="match status" value="1"/>
</dbReference>
<comment type="similarity">
    <text evidence="2">Belongs to the UPF0324 family.</text>
</comment>
<dbReference type="AlphaFoldDB" id="A0A1G8E925"/>
<keyword evidence="6 7" id="KW-0472">Membrane</keyword>
<feature type="transmembrane region" description="Helical" evidence="7">
    <location>
        <begin position="95"/>
        <end position="113"/>
    </location>
</feature>
<keyword evidence="5 7" id="KW-1133">Transmembrane helix</keyword>
<feature type="transmembrane region" description="Helical" evidence="7">
    <location>
        <begin position="313"/>
        <end position="335"/>
    </location>
</feature>
<protein>
    <submittedName>
        <fullName evidence="8">Conserved hypothetical integral membrane protein</fullName>
    </submittedName>
</protein>